<dbReference type="RefSeq" id="WP_367637876.1">
    <property type="nucleotide sequence ID" value="NZ_JBFNQN010000006.1"/>
</dbReference>
<evidence type="ECO:0000313" key="1">
    <source>
        <dbReference type="EMBL" id="MEW9264986.1"/>
    </source>
</evidence>
<reference evidence="1 2" key="1">
    <citation type="submission" date="2024-07" db="EMBL/GenBank/DDBJ databases">
        <authorList>
            <person name="Thanompreechachai J."/>
            <person name="Duangmal K."/>
        </authorList>
    </citation>
    <scope>NUCLEOTIDE SEQUENCE [LARGE SCALE GENOMIC DNA]</scope>
    <source>
        <strain evidence="1 2">KCTC 19886</strain>
    </source>
</reference>
<protein>
    <submittedName>
        <fullName evidence="1">Uncharacterized protein</fullName>
    </submittedName>
</protein>
<dbReference type="EMBL" id="JBFNQN010000006">
    <property type="protein sequence ID" value="MEW9264986.1"/>
    <property type="molecule type" value="Genomic_DNA"/>
</dbReference>
<name>A0ABV3P5U1_9ACTN</name>
<sequence length="154" mass="16682">MAERPLMAVLGFEEALRSAVLVELPGGVVAPVASLPAQSLLKLLAWRDRRQDTRKDAVDLRTILVASGHENHLEQLYDNHPDLLESYGFDPGEAAAHRLGAQARALVDRDAAATVLALLVDDEFVDQLTAAGGPSTARGRLLLHAYRRGWVEGV</sequence>
<gene>
    <name evidence="1" type="ORF">AB1207_09525</name>
</gene>
<organism evidence="1 2">
    <name type="scientific">Kineococcus endophyticus</name>
    <dbReference type="NCBI Taxonomy" id="1181883"/>
    <lineage>
        <taxon>Bacteria</taxon>
        <taxon>Bacillati</taxon>
        <taxon>Actinomycetota</taxon>
        <taxon>Actinomycetes</taxon>
        <taxon>Kineosporiales</taxon>
        <taxon>Kineosporiaceae</taxon>
        <taxon>Kineococcus</taxon>
    </lineage>
</organism>
<comment type="caution">
    <text evidence="1">The sequence shown here is derived from an EMBL/GenBank/DDBJ whole genome shotgun (WGS) entry which is preliminary data.</text>
</comment>
<accession>A0ABV3P5U1</accession>
<keyword evidence="2" id="KW-1185">Reference proteome</keyword>
<evidence type="ECO:0000313" key="2">
    <source>
        <dbReference type="Proteomes" id="UP001555826"/>
    </source>
</evidence>
<dbReference type="Proteomes" id="UP001555826">
    <property type="component" value="Unassembled WGS sequence"/>
</dbReference>
<proteinExistence type="predicted"/>